<feature type="region of interest" description="Disordered" evidence="1">
    <location>
        <begin position="77"/>
        <end position="96"/>
    </location>
</feature>
<dbReference type="KEGG" id="tcd:AAIA72_00040"/>
<proteinExistence type="predicted"/>
<evidence type="ECO:0000256" key="1">
    <source>
        <dbReference type="SAM" id="MobiDB-lite"/>
    </source>
</evidence>
<organism evidence="2">
    <name type="scientific">Thermohahella caldifontis</name>
    <dbReference type="NCBI Taxonomy" id="3142973"/>
    <lineage>
        <taxon>Bacteria</taxon>
        <taxon>Pseudomonadati</taxon>
        <taxon>Pseudomonadota</taxon>
        <taxon>Gammaproteobacteria</taxon>
        <taxon>Oceanospirillales</taxon>
        <taxon>Hahellaceae</taxon>
        <taxon>Thermohahella</taxon>
    </lineage>
</organism>
<gene>
    <name evidence="2" type="ORF">AAIA72_00040</name>
</gene>
<protein>
    <submittedName>
        <fullName evidence="2">Uncharacterized protein</fullName>
    </submittedName>
</protein>
<reference evidence="2" key="1">
    <citation type="submission" date="2024-05" db="EMBL/GenBank/DDBJ databases">
        <title>Genome sequencing of novel strain.</title>
        <authorList>
            <person name="Ganbat D."/>
            <person name="Ganbat S."/>
            <person name="Lee S.-J."/>
        </authorList>
    </citation>
    <scope>NUCLEOTIDE SEQUENCE</scope>
    <source>
        <strain evidence="2">SMD15-11</strain>
    </source>
</reference>
<accession>A0AB39UVM9</accession>
<dbReference type="AlphaFoldDB" id="A0AB39UVM9"/>
<sequence length="239" mass="26460">MSDLRVRHDFLAQLGITVWYPREPLEGSAHKVRYAWGGESEERKGQPSVEAVAGVRQEATVPVKSIVAGLKPALERAEKVAPEPERVSDVPQSRKSETADAQASCCLGVIRAGEWLFVAESDSETALAMDLAAMRRVVEGIAGFPGWAAPEELTLVWPPLAVRWEKTGLERLLPRFLKRLEGPCRCLVFFSVSKARVQLFVKSLGVDATVFAEFESASELIQQQSGKKALWQHLKAHRM</sequence>
<evidence type="ECO:0000313" key="2">
    <source>
        <dbReference type="EMBL" id="XDT72414.1"/>
    </source>
</evidence>
<dbReference type="EMBL" id="CP154858">
    <property type="protein sequence ID" value="XDT72414.1"/>
    <property type="molecule type" value="Genomic_DNA"/>
</dbReference>
<name>A0AB39UVM9_9GAMM</name>
<dbReference type="RefSeq" id="WP_369601422.1">
    <property type="nucleotide sequence ID" value="NZ_CP154858.1"/>
</dbReference>